<name>A0ABW0SFE2_9RHOB</name>
<dbReference type="RefSeq" id="WP_209841106.1">
    <property type="nucleotide sequence ID" value="NZ_JAGGJP010000009.1"/>
</dbReference>
<accession>A0ABW0SFE2</accession>
<dbReference type="EMBL" id="JBHSNA010000015">
    <property type="protein sequence ID" value="MFC5567522.1"/>
    <property type="molecule type" value="Genomic_DNA"/>
</dbReference>
<keyword evidence="2" id="KW-1185">Reference proteome</keyword>
<dbReference type="PROSITE" id="PS51257">
    <property type="entry name" value="PROKAR_LIPOPROTEIN"/>
    <property type="match status" value="1"/>
</dbReference>
<evidence type="ECO:0000313" key="2">
    <source>
        <dbReference type="Proteomes" id="UP001596056"/>
    </source>
</evidence>
<evidence type="ECO:0000313" key="1">
    <source>
        <dbReference type="EMBL" id="MFC5567522.1"/>
    </source>
</evidence>
<comment type="caution">
    <text evidence="1">The sequence shown here is derived from an EMBL/GenBank/DDBJ whole genome shotgun (WGS) entry which is preliminary data.</text>
</comment>
<proteinExistence type="predicted"/>
<dbReference type="Proteomes" id="UP001596056">
    <property type="component" value="Unassembled WGS sequence"/>
</dbReference>
<organism evidence="1 2">
    <name type="scientific">Rubellimicrobium aerolatum</name>
    <dbReference type="NCBI Taxonomy" id="490979"/>
    <lineage>
        <taxon>Bacteria</taxon>
        <taxon>Pseudomonadati</taxon>
        <taxon>Pseudomonadota</taxon>
        <taxon>Alphaproteobacteria</taxon>
        <taxon>Rhodobacterales</taxon>
        <taxon>Roseobacteraceae</taxon>
        <taxon>Rubellimicrobium</taxon>
    </lineage>
</organism>
<protein>
    <submittedName>
        <fullName evidence="1">Uncharacterized protein</fullName>
    </submittedName>
</protein>
<reference evidence="2" key="1">
    <citation type="journal article" date="2019" name="Int. J. Syst. Evol. Microbiol.">
        <title>The Global Catalogue of Microorganisms (GCM) 10K type strain sequencing project: providing services to taxonomists for standard genome sequencing and annotation.</title>
        <authorList>
            <consortium name="The Broad Institute Genomics Platform"/>
            <consortium name="The Broad Institute Genome Sequencing Center for Infectious Disease"/>
            <person name="Wu L."/>
            <person name="Ma J."/>
        </authorList>
    </citation>
    <scope>NUCLEOTIDE SEQUENCE [LARGE SCALE GENOMIC DNA]</scope>
    <source>
        <strain evidence="2">KACC 11588</strain>
    </source>
</reference>
<gene>
    <name evidence="1" type="ORF">ACFPOC_14005</name>
</gene>
<sequence length="131" mass="14843">MRRPITAAVLLSALALTACQTPREACLSSASRDLRVIDSLVRETQGNLRRGYAIEQSQEVRVRRDFCRVRDDDGDTRLIRCDDTDVIDVSRPVAIDLNAEQAKLDSLLERRARLAREQEARVEACRTAYPE</sequence>